<evidence type="ECO:0000313" key="9">
    <source>
        <dbReference type="Proteomes" id="UP000469558"/>
    </source>
</evidence>
<keyword evidence="4" id="KW-0812">Transmembrane</keyword>
<evidence type="ECO:0000256" key="2">
    <source>
        <dbReference type="ARBA" id="ARBA00007282"/>
    </source>
</evidence>
<dbReference type="AlphaFoldDB" id="A0A8T9C9W4"/>
<feature type="domain" description="Wax synthase" evidence="7">
    <location>
        <begin position="253"/>
        <end position="334"/>
    </location>
</feature>
<comment type="similarity">
    <text evidence="2">Belongs to the wax synthase family.</text>
</comment>
<dbReference type="InterPro" id="IPR032805">
    <property type="entry name" value="Wax_synthase_dom"/>
</dbReference>
<evidence type="ECO:0000256" key="6">
    <source>
        <dbReference type="ARBA" id="ARBA00023136"/>
    </source>
</evidence>
<dbReference type="GO" id="GO:0016020">
    <property type="term" value="C:membrane"/>
    <property type="evidence" value="ECO:0007669"/>
    <property type="project" value="UniProtKB-SubCell"/>
</dbReference>
<evidence type="ECO:0000313" key="8">
    <source>
        <dbReference type="EMBL" id="TVY81892.1"/>
    </source>
</evidence>
<keyword evidence="5" id="KW-1133">Transmembrane helix</keyword>
<keyword evidence="6" id="KW-0472">Membrane</keyword>
<evidence type="ECO:0000259" key="7">
    <source>
        <dbReference type="Pfam" id="PF13813"/>
    </source>
</evidence>
<sequence>MSTTIQSLIGGTLLDPKQWYPSPDRTIQSRPWFIPVAQGAFIASTMLPREARIKIAIPALLLLISQTRAVSCGDSARDFIVTSLVFGFVVKFVDFGLLRKDGELYKLKEREQVNAQPKKTEVGDGAKEPKSKGIWQKFKDSVELWLFTMRGIGWNWEVGGIPEREPQSVHYFLFRTFLRIVGTFIAMDVCRHATGMFPYIQSPVRTAFFAQPLLHQVILTWLHQLEAFCVINQPYQIGAFLMVALRLQTPDDWPPLFGKLSDAYLISRAWGRTWHQLMRRPLGILTPYMQKWLGTTSRGAKRTVSLFCSFAMSGFVHWAGALNSPWTPTSHGMFTYFIMQVPVIRMEDYVVDWAKSRGIKGNILLEIIGYLWTFGFISFSMRYAASYQFETGGLSHYEPLKYSLIDWMVGQTA</sequence>
<evidence type="ECO:0000256" key="3">
    <source>
        <dbReference type="ARBA" id="ARBA00022679"/>
    </source>
</evidence>
<keyword evidence="9" id="KW-1185">Reference proteome</keyword>
<dbReference type="Pfam" id="PF13813">
    <property type="entry name" value="MBOAT_2"/>
    <property type="match status" value="1"/>
</dbReference>
<dbReference type="GO" id="GO:0008374">
    <property type="term" value="F:O-acyltransferase activity"/>
    <property type="evidence" value="ECO:0007669"/>
    <property type="project" value="InterPro"/>
</dbReference>
<dbReference type="Proteomes" id="UP000469558">
    <property type="component" value="Unassembled WGS sequence"/>
</dbReference>
<gene>
    <name evidence="8" type="primary">sirH</name>
    <name evidence="8" type="ORF">LSUE1_G002865</name>
</gene>
<proteinExistence type="inferred from homology"/>
<accession>A0A8T9C9W4</accession>
<dbReference type="PANTHER" id="PTHR31595">
    <property type="entry name" value="LONG-CHAIN-ALCOHOL O-FATTY-ACYLTRANSFERASE 3-RELATED"/>
    <property type="match status" value="1"/>
</dbReference>
<comment type="caution">
    <text evidence="8">The sequence shown here is derived from an EMBL/GenBank/DDBJ whole genome shotgun (WGS) entry which is preliminary data.</text>
</comment>
<name>A0A8T9C9W4_9HELO</name>
<dbReference type="PANTHER" id="PTHR31595:SF60">
    <property type="entry name" value="BIOSYNTHESIS PROTEIN (TRI7), PUTATIVE (AFU_ORTHOLOGUE AFUA_8G05970)-RELATED"/>
    <property type="match status" value="1"/>
</dbReference>
<dbReference type="OrthoDB" id="1077582at2759"/>
<evidence type="ECO:0000256" key="1">
    <source>
        <dbReference type="ARBA" id="ARBA00004141"/>
    </source>
</evidence>
<dbReference type="EMBL" id="QGMK01000405">
    <property type="protein sequence ID" value="TVY81892.1"/>
    <property type="molecule type" value="Genomic_DNA"/>
</dbReference>
<organism evidence="8 9">
    <name type="scientific">Lachnellula suecica</name>
    <dbReference type="NCBI Taxonomy" id="602035"/>
    <lineage>
        <taxon>Eukaryota</taxon>
        <taxon>Fungi</taxon>
        <taxon>Dikarya</taxon>
        <taxon>Ascomycota</taxon>
        <taxon>Pezizomycotina</taxon>
        <taxon>Leotiomycetes</taxon>
        <taxon>Helotiales</taxon>
        <taxon>Lachnaceae</taxon>
        <taxon>Lachnellula</taxon>
    </lineage>
</organism>
<protein>
    <submittedName>
        <fullName evidence="8">Acetyltransferase sirH</fullName>
    </submittedName>
</protein>
<keyword evidence="3" id="KW-0808">Transferase</keyword>
<reference evidence="8 9" key="1">
    <citation type="submission" date="2018-05" db="EMBL/GenBank/DDBJ databases">
        <title>Genome sequencing and assembly of the regulated plant pathogen Lachnellula willkommii and related sister species for the development of diagnostic species identification markers.</title>
        <authorList>
            <person name="Giroux E."/>
            <person name="Bilodeau G."/>
        </authorList>
    </citation>
    <scope>NUCLEOTIDE SEQUENCE [LARGE SCALE GENOMIC DNA]</scope>
    <source>
        <strain evidence="8 9">CBS 268.59</strain>
    </source>
</reference>
<dbReference type="InterPro" id="IPR044851">
    <property type="entry name" value="Wax_synthase"/>
</dbReference>
<comment type="subcellular location">
    <subcellularLocation>
        <location evidence="1">Membrane</location>
        <topology evidence="1">Multi-pass membrane protein</topology>
    </subcellularLocation>
</comment>
<dbReference type="GO" id="GO:0006629">
    <property type="term" value="P:lipid metabolic process"/>
    <property type="evidence" value="ECO:0007669"/>
    <property type="project" value="InterPro"/>
</dbReference>
<evidence type="ECO:0000256" key="4">
    <source>
        <dbReference type="ARBA" id="ARBA00022692"/>
    </source>
</evidence>
<evidence type="ECO:0000256" key="5">
    <source>
        <dbReference type="ARBA" id="ARBA00022989"/>
    </source>
</evidence>